<evidence type="ECO:0000313" key="2">
    <source>
        <dbReference type="EMBL" id="MCP8938137.1"/>
    </source>
</evidence>
<dbReference type="Pfam" id="PF08666">
    <property type="entry name" value="SAF"/>
    <property type="match status" value="1"/>
</dbReference>
<dbReference type="NCBIfam" id="TIGR03177">
    <property type="entry name" value="pilus_cpaB"/>
    <property type="match status" value="1"/>
</dbReference>
<accession>A0ABT1L9H0</accession>
<protein>
    <submittedName>
        <fullName evidence="2">Flp pilus assembly protein CpaB</fullName>
    </submittedName>
</protein>
<organism evidence="2 3">
    <name type="scientific">Alsobacter ponti</name>
    <dbReference type="NCBI Taxonomy" id="2962936"/>
    <lineage>
        <taxon>Bacteria</taxon>
        <taxon>Pseudomonadati</taxon>
        <taxon>Pseudomonadota</taxon>
        <taxon>Alphaproteobacteria</taxon>
        <taxon>Hyphomicrobiales</taxon>
        <taxon>Alsobacteraceae</taxon>
        <taxon>Alsobacter</taxon>
    </lineage>
</organism>
<evidence type="ECO:0000313" key="3">
    <source>
        <dbReference type="Proteomes" id="UP001205890"/>
    </source>
</evidence>
<dbReference type="SMART" id="SM00858">
    <property type="entry name" value="SAF"/>
    <property type="match status" value="1"/>
</dbReference>
<dbReference type="RefSeq" id="WP_254739731.1">
    <property type="nucleotide sequence ID" value="NZ_JANCLU010000004.1"/>
</dbReference>
<dbReference type="InterPro" id="IPR031571">
    <property type="entry name" value="RcpC_dom"/>
</dbReference>
<evidence type="ECO:0000259" key="1">
    <source>
        <dbReference type="SMART" id="SM00858"/>
    </source>
</evidence>
<name>A0ABT1L9H0_9HYPH</name>
<dbReference type="InterPro" id="IPR013974">
    <property type="entry name" value="SAF"/>
</dbReference>
<dbReference type="InterPro" id="IPR017592">
    <property type="entry name" value="Pilus_assmbl_Flp-typ_CpaB"/>
</dbReference>
<dbReference type="Pfam" id="PF16976">
    <property type="entry name" value="RcpC"/>
    <property type="match status" value="1"/>
</dbReference>
<comment type="caution">
    <text evidence="2">The sequence shown here is derived from an EMBL/GenBank/DDBJ whole genome shotgun (WGS) entry which is preliminary data.</text>
</comment>
<dbReference type="CDD" id="cd11614">
    <property type="entry name" value="SAF_CpaB_FlgA_like"/>
    <property type="match status" value="1"/>
</dbReference>
<reference evidence="2 3" key="1">
    <citation type="submission" date="2022-07" db="EMBL/GenBank/DDBJ databases">
        <authorList>
            <person name="Li W.-J."/>
            <person name="Deng Q.-Q."/>
        </authorList>
    </citation>
    <scope>NUCLEOTIDE SEQUENCE [LARGE SCALE GENOMIC DNA]</scope>
    <source>
        <strain evidence="2 3">SYSU M60028</strain>
    </source>
</reference>
<gene>
    <name evidence="2" type="primary">cpaB</name>
    <name evidence="2" type="ORF">NK718_06385</name>
</gene>
<proteinExistence type="predicted"/>
<feature type="domain" description="SAF" evidence="1">
    <location>
        <begin position="42"/>
        <end position="110"/>
    </location>
</feature>
<dbReference type="Proteomes" id="UP001205890">
    <property type="component" value="Unassembled WGS sequence"/>
</dbReference>
<keyword evidence="3" id="KW-1185">Reference proteome</keyword>
<sequence length="260" mass="27430">MNPLRLVVFAVALVAGGIAAYLAASPGQGPATTQFAPVAPAAEVLVAATDIPVGATVSAREVKWQAWPGDGVGPGMITRASQPNAVQDFTGALARTTLMTGEPIRNERLVKANQGGVMSALLPAGQRALAITIDNRGSNSAGNFILPNDRVDVIRIFKNDDASHAEQREVYASETLLRNVKVLAIGQNIQERNGEKVVVGETATLELDPGQVELVLLAQRVGQLSLALRSLQDIAKADEPVKRPDDNSLTIVRYGAATQR</sequence>
<dbReference type="EMBL" id="JANCLU010000004">
    <property type="protein sequence ID" value="MCP8938137.1"/>
    <property type="molecule type" value="Genomic_DNA"/>
</dbReference>